<dbReference type="NCBIfam" id="NF005878">
    <property type="entry name" value="PRK07825.1"/>
    <property type="match status" value="1"/>
</dbReference>
<evidence type="ECO:0000256" key="3">
    <source>
        <dbReference type="RuleBase" id="RU000363"/>
    </source>
</evidence>
<dbReference type="PANTHER" id="PTHR24322:SF736">
    <property type="entry name" value="RETINOL DEHYDROGENASE 10"/>
    <property type="match status" value="1"/>
</dbReference>
<dbReference type="Gene3D" id="3.40.50.720">
    <property type="entry name" value="NAD(P)-binding Rossmann-like Domain"/>
    <property type="match status" value="1"/>
</dbReference>
<organism evidence="4 5">
    <name type="scientific">Nocardia nova</name>
    <dbReference type="NCBI Taxonomy" id="37330"/>
    <lineage>
        <taxon>Bacteria</taxon>
        <taxon>Bacillati</taxon>
        <taxon>Actinomycetota</taxon>
        <taxon>Actinomycetes</taxon>
        <taxon>Mycobacteriales</taxon>
        <taxon>Nocardiaceae</taxon>
        <taxon>Nocardia</taxon>
    </lineage>
</organism>
<dbReference type="InterPro" id="IPR002347">
    <property type="entry name" value="SDR_fam"/>
</dbReference>
<accession>A0A2S6AJR2</accession>
<dbReference type="RefSeq" id="WP_104377270.1">
    <property type="nucleotide sequence ID" value="NZ_PSZC01000021.1"/>
</dbReference>
<dbReference type="EMBL" id="PSZC01000021">
    <property type="protein sequence ID" value="PPJ35453.1"/>
    <property type="molecule type" value="Genomic_DNA"/>
</dbReference>
<comment type="similarity">
    <text evidence="1 3">Belongs to the short-chain dehydrogenases/reductases (SDR) family.</text>
</comment>
<reference evidence="4 5" key="1">
    <citation type="submission" date="2018-02" db="EMBL/GenBank/DDBJ databases">
        <title>8 Nocardia nova and 1 Nocardia cyriacigeorgica strain used for evolution to TMP-SMX.</title>
        <authorList>
            <person name="Mehta H."/>
            <person name="Weng J."/>
            <person name="Shamoo Y."/>
        </authorList>
    </citation>
    <scope>NUCLEOTIDE SEQUENCE [LARGE SCALE GENOMIC DNA]</scope>
    <source>
        <strain evidence="4 5">MDA3139</strain>
    </source>
</reference>
<dbReference type="PRINTS" id="PR00081">
    <property type="entry name" value="GDHRDH"/>
</dbReference>
<comment type="caution">
    <text evidence="4">The sequence shown here is derived from an EMBL/GenBank/DDBJ whole genome shotgun (WGS) entry which is preliminary data.</text>
</comment>
<dbReference type="OrthoDB" id="9775296at2"/>
<proteinExistence type="inferred from homology"/>
<evidence type="ECO:0000313" key="4">
    <source>
        <dbReference type="EMBL" id="PPJ35453.1"/>
    </source>
</evidence>
<dbReference type="PANTHER" id="PTHR24322">
    <property type="entry name" value="PKSB"/>
    <property type="match status" value="1"/>
</dbReference>
<evidence type="ECO:0000313" key="5">
    <source>
        <dbReference type="Proteomes" id="UP000239874"/>
    </source>
</evidence>
<evidence type="ECO:0000256" key="1">
    <source>
        <dbReference type="ARBA" id="ARBA00006484"/>
    </source>
</evidence>
<sequence length="277" mass="29045">MKQLLDGRVVVVTGGARGIGQTLAAALAGRGARVAIGDIDQQALPEAAAETNAALAAWLDVTDSSSFRSFLDSVETELGPIDVLINNAGIMPAGPLLDEDDALTRRIFEINAYGPVLGTKHALARMVPRGRGHIVTIASTMGESSVPGLAVYNASKAASIRFSDAARLEFRRSGVRFSCVLPGAVNTELAAGIKGPKGIRNVAPEQVAQAVVTALESGRSHPRIYLPRSFGTLLGLQRALPLRVGEALARVMGAETAVLRDSDLTARRAYDARVGRS</sequence>
<dbReference type="AlphaFoldDB" id="A0A2S6AJR2"/>
<keyword evidence="2" id="KW-0560">Oxidoreductase</keyword>
<evidence type="ECO:0000256" key="2">
    <source>
        <dbReference type="ARBA" id="ARBA00023002"/>
    </source>
</evidence>
<dbReference type="GO" id="GO:0016616">
    <property type="term" value="F:oxidoreductase activity, acting on the CH-OH group of donors, NAD or NADP as acceptor"/>
    <property type="evidence" value="ECO:0007669"/>
    <property type="project" value="TreeGrafter"/>
</dbReference>
<dbReference type="Pfam" id="PF00106">
    <property type="entry name" value="adh_short"/>
    <property type="match status" value="1"/>
</dbReference>
<name>A0A2S6AJR2_9NOCA</name>
<dbReference type="Proteomes" id="UP000239874">
    <property type="component" value="Unassembled WGS sequence"/>
</dbReference>
<dbReference type="SUPFAM" id="SSF51735">
    <property type="entry name" value="NAD(P)-binding Rossmann-fold domains"/>
    <property type="match status" value="1"/>
</dbReference>
<protein>
    <submittedName>
        <fullName evidence="4">Short-chain dehydrogenase</fullName>
    </submittedName>
</protein>
<dbReference type="InterPro" id="IPR020904">
    <property type="entry name" value="Sc_DH/Rdtase_CS"/>
</dbReference>
<gene>
    <name evidence="4" type="ORF">C5E45_25645</name>
</gene>
<dbReference type="PROSITE" id="PS00061">
    <property type="entry name" value="ADH_SHORT"/>
    <property type="match status" value="1"/>
</dbReference>
<dbReference type="PRINTS" id="PR00080">
    <property type="entry name" value="SDRFAMILY"/>
</dbReference>
<dbReference type="InterPro" id="IPR036291">
    <property type="entry name" value="NAD(P)-bd_dom_sf"/>
</dbReference>